<evidence type="ECO:0000259" key="9">
    <source>
        <dbReference type="Pfam" id="PF01035"/>
    </source>
</evidence>
<dbReference type="Pfam" id="PF02870">
    <property type="entry name" value="Methyltransf_1N"/>
    <property type="match status" value="1"/>
</dbReference>
<dbReference type="InterPro" id="IPR008332">
    <property type="entry name" value="MethylG_MeTrfase_N"/>
</dbReference>
<keyword evidence="7" id="KW-0234">DNA repair</keyword>
<organism evidence="11 12">
    <name type="scientific">Corynebacterium uterequi</name>
    <dbReference type="NCBI Taxonomy" id="1072256"/>
    <lineage>
        <taxon>Bacteria</taxon>
        <taxon>Bacillati</taxon>
        <taxon>Actinomycetota</taxon>
        <taxon>Actinomycetes</taxon>
        <taxon>Mycobacteriales</taxon>
        <taxon>Corynebacteriaceae</taxon>
        <taxon>Corynebacterium</taxon>
    </lineage>
</organism>
<dbReference type="InterPro" id="IPR001497">
    <property type="entry name" value="MethylDNA_cys_MeTrfase_AS"/>
</dbReference>
<dbReference type="GO" id="GO:0032259">
    <property type="term" value="P:methylation"/>
    <property type="evidence" value="ECO:0007669"/>
    <property type="project" value="UniProtKB-KW"/>
</dbReference>
<protein>
    <recommendedName>
        <fullName evidence="3">methylated-DNA--[protein]-cysteine S-methyltransferase</fullName>
        <ecNumber evidence="3">2.1.1.63</ecNumber>
    </recommendedName>
</protein>
<evidence type="ECO:0000256" key="2">
    <source>
        <dbReference type="ARBA" id="ARBA00008711"/>
    </source>
</evidence>
<feature type="domain" description="Methylguanine DNA methyltransferase ribonuclease-like" evidence="10">
    <location>
        <begin position="9"/>
        <end position="73"/>
    </location>
</feature>
<keyword evidence="5 11" id="KW-0808">Transferase</keyword>
<comment type="catalytic activity">
    <reaction evidence="8">
        <text>a 6-O-methyl-2'-deoxyguanosine in DNA + L-cysteinyl-[protein] = S-methyl-L-cysteinyl-[protein] + a 2'-deoxyguanosine in DNA</text>
        <dbReference type="Rhea" id="RHEA:24000"/>
        <dbReference type="Rhea" id="RHEA-COMP:10131"/>
        <dbReference type="Rhea" id="RHEA-COMP:10132"/>
        <dbReference type="Rhea" id="RHEA-COMP:11367"/>
        <dbReference type="Rhea" id="RHEA-COMP:11368"/>
        <dbReference type="ChEBI" id="CHEBI:29950"/>
        <dbReference type="ChEBI" id="CHEBI:82612"/>
        <dbReference type="ChEBI" id="CHEBI:85445"/>
        <dbReference type="ChEBI" id="CHEBI:85448"/>
        <dbReference type="EC" id="2.1.1.63"/>
    </reaction>
</comment>
<evidence type="ECO:0000256" key="8">
    <source>
        <dbReference type="ARBA" id="ARBA00049348"/>
    </source>
</evidence>
<dbReference type="Gene3D" id="1.10.10.10">
    <property type="entry name" value="Winged helix-like DNA-binding domain superfamily/Winged helix DNA-binding domain"/>
    <property type="match status" value="1"/>
</dbReference>
<dbReference type="Gene3D" id="3.30.160.70">
    <property type="entry name" value="Methylated DNA-protein cysteine methyltransferase domain"/>
    <property type="match status" value="1"/>
</dbReference>
<evidence type="ECO:0000313" key="12">
    <source>
        <dbReference type="Proteomes" id="UP000035548"/>
    </source>
</evidence>
<evidence type="ECO:0000256" key="3">
    <source>
        <dbReference type="ARBA" id="ARBA00011918"/>
    </source>
</evidence>
<dbReference type="InterPro" id="IPR014048">
    <property type="entry name" value="MethylDNA_cys_MeTrfase_DNA-bd"/>
</dbReference>
<sequence>MSARFVDEDSPIGVLRLIADGPGLAYVAFLAVERPPEAFATAVASPDDELLAEARRQLREYFAGVRRRFMVPLAGAGSSFRWRAQQTLGRIGFAETWNYGELAAAAGNPRAVRAAGSACATNPVPLFLPCHRVIRADGSAGGYRGGPAAKLWLLEHERAVLASTPEPRTKDGRRT</sequence>
<comment type="catalytic activity">
    <reaction evidence="1">
        <text>a 4-O-methyl-thymidine in DNA + L-cysteinyl-[protein] = a thymidine in DNA + S-methyl-L-cysteinyl-[protein]</text>
        <dbReference type="Rhea" id="RHEA:53428"/>
        <dbReference type="Rhea" id="RHEA-COMP:10131"/>
        <dbReference type="Rhea" id="RHEA-COMP:10132"/>
        <dbReference type="Rhea" id="RHEA-COMP:13555"/>
        <dbReference type="Rhea" id="RHEA-COMP:13556"/>
        <dbReference type="ChEBI" id="CHEBI:29950"/>
        <dbReference type="ChEBI" id="CHEBI:82612"/>
        <dbReference type="ChEBI" id="CHEBI:137386"/>
        <dbReference type="ChEBI" id="CHEBI:137387"/>
        <dbReference type="EC" id="2.1.1.63"/>
    </reaction>
</comment>
<reference evidence="12" key="2">
    <citation type="submission" date="2015-05" db="EMBL/GenBank/DDBJ databases">
        <title>Complete genome sequence of Corynebacterium uterequi DSM 45634, isolated from the uterus of a maiden mare.</title>
        <authorList>
            <person name="Ruckert C."/>
            <person name="Albersmeier A."/>
            <person name="Winkler A."/>
            <person name="Tauch A."/>
        </authorList>
    </citation>
    <scope>NUCLEOTIDE SEQUENCE [LARGE SCALE GENOMIC DNA]</scope>
    <source>
        <strain evidence="12">DSM 45634</strain>
    </source>
</reference>
<keyword evidence="6" id="KW-0227">DNA damage</keyword>
<dbReference type="PATRIC" id="fig|1072256.5.peg.695"/>
<dbReference type="NCBIfam" id="TIGR00589">
    <property type="entry name" value="ogt"/>
    <property type="match status" value="1"/>
</dbReference>
<evidence type="ECO:0000256" key="5">
    <source>
        <dbReference type="ARBA" id="ARBA00022679"/>
    </source>
</evidence>
<dbReference type="Pfam" id="PF01035">
    <property type="entry name" value="DNA_binding_1"/>
    <property type="match status" value="1"/>
</dbReference>
<proteinExistence type="inferred from homology"/>
<evidence type="ECO:0000256" key="4">
    <source>
        <dbReference type="ARBA" id="ARBA00022603"/>
    </source>
</evidence>
<dbReference type="InterPro" id="IPR036388">
    <property type="entry name" value="WH-like_DNA-bd_sf"/>
</dbReference>
<keyword evidence="12" id="KW-1185">Reference proteome</keyword>
<keyword evidence="4 11" id="KW-0489">Methyltransferase</keyword>
<dbReference type="OrthoDB" id="9802228at2"/>
<name>A0A0G3HFK4_9CORY</name>
<evidence type="ECO:0000256" key="1">
    <source>
        <dbReference type="ARBA" id="ARBA00001286"/>
    </source>
</evidence>
<dbReference type="PANTHER" id="PTHR10815">
    <property type="entry name" value="METHYLATED-DNA--PROTEIN-CYSTEINE METHYLTRANSFERASE"/>
    <property type="match status" value="1"/>
</dbReference>
<evidence type="ECO:0000256" key="6">
    <source>
        <dbReference type="ARBA" id="ARBA00022763"/>
    </source>
</evidence>
<dbReference type="RefSeq" id="WP_047259247.1">
    <property type="nucleotide sequence ID" value="NZ_CP011546.1"/>
</dbReference>
<reference evidence="11 12" key="1">
    <citation type="journal article" date="2015" name="Genome Announc.">
        <title>Virulence Factor Genes Detected in the Complete Genome Sequence of Corynebacterium uterequi DSM 45634, Isolated from the Uterus of a Maiden Mare.</title>
        <authorList>
            <person name="Ruckert C."/>
            <person name="Kriete M."/>
            <person name="Jaenicke S."/>
            <person name="Winkler A."/>
            <person name="Tauch A."/>
        </authorList>
    </citation>
    <scope>NUCLEOTIDE SEQUENCE [LARGE SCALE GENOMIC DNA]</scope>
    <source>
        <strain evidence="11 12">DSM 45634</strain>
    </source>
</reference>
<dbReference type="KEGG" id="cut:CUTER_03500"/>
<dbReference type="PANTHER" id="PTHR10815:SF13">
    <property type="entry name" value="METHYLATED-DNA--PROTEIN-CYSTEINE METHYLTRANSFERASE"/>
    <property type="match status" value="1"/>
</dbReference>
<evidence type="ECO:0000259" key="10">
    <source>
        <dbReference type="Pfam" id="PF02870"/>
    </source>
</evidence>
<dbReference type="SUPFAM" id="SSF46767">
    <property type="entry name" value="Methylated DNA-protein cysteine methyltransferase, C-terminal domain"/>
    <property type="match status" value="1"/>
</dbReference>
<dbReference type="Proteomes" id="UP000035548">
    <property type="component" value="Chromosome"/>
</dbReference>
<dbReference type="EC" id="2.1.1.63" evidence="3"/>
<dbReference type="PROSITE" id="PS00374">
    <property type="entry name" value="MGMT"/>
    <property type="match status" value="1"/>
</dbReference>
<dbReference type="FunFam" id="1.10.10.10:FF:000214">
    <property type="entry name" value="Methylated-DNA--protein-cysteine methyltransferase"/>
    <property type="match status" value="1"/>
</dbReference>
<dbReference type="EMBL" id="CP011546">
    <property type="protein sequence ID" value="AKK10708.1"/>
    <property type="molecule type" value="Genomic_DNA"/>
</dbReference>
<dbReference type="InterPro" id="IPR036631">
    <property type="entry name" value="MGMT_N_sf"/>
</dbReference>
<dbReference type="GO" id="GO:0006281">
    <property type="term" value="P:DNA repair"/>
    <property type="evidence" value="ECO:0007669"/>
    <property type="project" value="UniProtKB-KW"/>
</dbReference>
<dbReference type="CDD" id="cd06445">
    <property type="entry name" value="ATase"/>
    <property type="match status" value="1"/>
</dbReference>
<dbReference type="InterPro" id="IPR036217">
    <property type="entry name" value="MethylDNA_cys_MeTrfase_DNAb"/>
</dbReference>
<dbReference type="STRING" id="1072256.CUTER_03500"/>
<evidence type="ECO:0000313" key="11">
    <source>
        <dbReference type="EMBL" id="AKK10708.1"/>
    </source>
</evidence>
<accession>A0A0G3HFK4</accession>
<feature type="domain" description="Methylated-DNA-[protein]-cysteine S-methyltransferase DNA binding" evidence="9">
    <location>
        <begin position="80"/>
        <end position="158"/>
    </location>
</feature>
<dbReference type="AlphaFoldDB" id="A0A0G3HFK4"/>
<dbReference type="SUPFAM" id="SSF53155">
    <property type="entry name" value="Methylated DNA-protein cysteine methyltransferase domain"/>
    <property type="match status" value="1"/>
</dbReference>
<comment type="similarity">
    <text evidence="2">Belongs to the MGMT family.</text>
</comment>
<evidence type="ECO:0000256" key="7">
    <source>
        <dbReference type="ARBA" id="ARBA00023204"/>
    </source>
</evidence>
<gene>
    <name evidence="11" type="ORF">CUTER_03500</name>
</gene>
<dbReference type="GO" id="GO:0003908">
    <property type="term" value="F:methylated-DNA-[protein]-cysteine S-methyltransferase activity"/>
    <property type="evidence" value="ECO:0007669"/>
    <property type="project" value="UniProtKB-EC"/>
</dbReference>